<dbReference type="GO" id="GO:0016705">
    <property type="term" value="F:oxidoreductase activity, acting on paired donors, with incorporation or reduction of molecular oxygen"/>
    <property type="evidence" value="ECO:0007669"/>
    <property type="project" value="InterPro"/>
</dbReference>
<dbReference type="SUPFAM" id="SSF48264">
    <property type="entry name" value="Cytochrome P450"/>
    <property type="match status" value="1"/>
</dbReference>
<dbReference type="GO" id="GO:0004497">
    <property type="term" value="F:monooxygenase activity"/>
    <property type="evidence" value="ECO:0007669"/>
    <property type="project" value="UniProtKB-KW"/>
</dbReference>
<evidence type="ECO:0000256" key="8">
    <source>
        <dbReference type="ARBA" id="ARBA00023033"/>
    </source>
</evidence>
<name>A0A2C9VZ53_MANES</name>
<dbReference type="PANTHER" id="PTHR47943">
    <property type="entry name" value="CYTOCHROME P450 93A3-LIKE"/>
    <property type="match status" value="1"/>
</dbReference>
<dbReference type="PRINTS" id="PR00463">
    <property type="entry name" value="EP450I"/>
</dbReference>
<reference evidence="13" key="1">
    <citation type="journal article" date="2016" name="Nat. Biotechnol.">
        <title>Sequencing wild and cultivated cassava and related species reveals extensive interspecific hybridization and genetic diversity.</title>
        <authorList>
            <person name="Bredeson J.V."/>
            <person name="Lyons J.B."/>
            <person name="Prochnik S.E."/>
            <person name="Wu G.A."/>
            <person name="Ha C.M."/>
            <person name="Edsinger-Gonzales E."/>
            <person name="Grimwood J."/>
            <person name="Schmutz J."/>
            <person name="Rabbi I.Y."/>
            <person name="Egesi C."/>
            <person name="Nauluvula P."/>
            <person name="Lebot V."/>
            <person name="Ndunguru J."/>
            <person name="Mkamilo G."/>
            <person name="Bart R.S."/>
            <person name="Setter T.L."/>
            <person name="Gleadow R.M."/>
            <person name="Kulakow P."/>
            <person name="Ferguson M.E."/>
            <person name="Rounsley S."/>
            <person name="Rokhsar D.S."/>
        </authorList>
    </citation>
    <scope>NUCLEOTIDE SEQUENCE [LARGE SCALE GENOMIC DNA]</scope>
    <source>
        <strain evidence="13">cv. AM560-2</strain>
    </source>
</reference>
<dbReference type="GO" id="GO:0005506">
    <property type="term" value="F:iron ion binding"/>
    <property type="evidence" value="ECO:0007669"/>
    <property type="project" value="InterPro"/>
</dbReference>
<comment type="caution">
    <text evidence="12">The sequence shown here is derived from an EMBL/GenBank/DDBJ whole genome shotgun (WGS) entry which is preliminary data.</text>
</comment>
<evidence type="ECO:0000256" key="1">
    <source>
        <dbReference type="ARBA" id="ARBA00001971"/>
    </source>
</evidence>
<gene>
    <name evidence="12" type="ORF">MANES_04G030000v8</name>
</gene>
<dbReference type="Pfam" id="PF00067">
    <property type="entry name" value="p450"/>
    <property type="match status" value="1"/>
</dbReference>
<dbReference type="GO" id="GO:0016020">
    <property type="term" value="C:membrane"/>
    <property type="evidence" value="ECO:0007669"/>
    <property type="project" value="UniProtKB-SubCell"/>
</dbReference>
<dbReference type="InterPro" id="IPR001128">
    <property type="entry name" value="Cyt_P450"/>
</dbReference>
<evidence type="ECO:0000313" key="12">
    <source>
        <dbReference type="EMBL" id="OAY51753.1"/>
    </source>
</evidence>
<evidence type="ECO:0000256" key="9">
    <source>
        <dbReference type="ARBA" id="ARBA00023136"/>
    </source>
</evidence>
<dbReference type="STRING" id="3983.A0A2C9VZ53"/>
<dbReference type="GO" id="GO:0020037">
    <property type="term" value="F:heme binding"/>
    <property type="evidence" value="ECO:0007669"/>
    <property type="project" value="InterPro"/>
</dbReference>
<protein>
    <recommendedName>
        <fullName evidence="14">Flavone synthase II</fullName>
    </recommendedName>
</protein>
<keyword evidence="5 10" id="KW-0479">Metal-binding</keyword>
<sequence length="525" mass="59922">MVAELSLFAILLFLVFFARKQRHRRRQLPPSPMALPIIGHLHLLGPLIHHSFRDISSRYGPLIYLRLGSVSAVVASTPELAKQLLKTHEFTFSSRKHSIAIDRLTYNSSFAFASYGPYWKFIKKISTFELLGNRMINQFLPIRKQELHRFLGVFYSKSKAGESVNITQELIKLSNNIISQMMLSMRSSSSDGEAETVITVVREVTQIFGEFNISDVIWFCKNIDFQGVRKRVEDIYFKYDGLLEKLITSREELRKKNRSNGVVHEARDFLDIMLDVMEDENAEIKLTRNHIKALFLDFFTAATDTTAITIEWALAELINQPRILEKAREEINSVVGNGRIIQESDNSNLPYIQAILKETFRLHPPIPMIARKSIQDCKINGYTIPANTLLFVNMWSIGRDPKYWRNPSQFQPERFLQSCNEDDDVTSSIDIRGQHFQLLPFGAGRRSCPGISLAMQALPTTLAAMIQCFDWKVVNQPEGQINGDDDHLLLDMTERPGLTAPRIHELVCTPVPRLPSDVLDPVCGN</sequence>
<comment type="cofactor">
    <cofactor evidence="1 10">
        <name>heme</name>
        <dbReference type="ChEBI" id="CHEBI:30413"/>
    </cofactor>
</comment>
<comment type="subcellular location">
    <subcellularLocation>
        <location evidence="2">Membrane</location>
    </subcellularLocation>
</comment>
<dbReference type="FunFam" id="1.10.630.10:FF:000019">
    <property type="entry name" value="Cytochrome P450 family protein"/>
    <property type="match status" value="1"/>
</dbReference>
<dbReference type="PROSITE" id="PS00086">
    <property type="entry name" value="CYTOCHROME_P450"/>
    <property type="match status" value="1"/>
</dbReference>
<organism evidence="12 13">
    <name type="scientific">Manihot esculenta</name>
    <name type="common">Cassava</name>
    <name type="synonym">Jatropha manihot</name>
    <dbReference type="NCBI Taxonomy" id="3983"/>
    <lineage>
        <taxon>Eukaryota</taxon>
        <taxon>Viridiplantae</taxon>
        <taxon>Streptophyta</taxon>
        <taxon>Embryophyta</taxon>
        <taxon>Tracheophyta</taxon>
        <taxon>Spermatophyta</taxon>
        <taxon>Magnoliopsida</taxon>
        <taxon>eudicotyledons</taxon>
        <taxon>Gunneridae</taxon>
        <taxon>Pentapetalae</taxon>
        <taxon>rosids</taxon>
        <taxon>fabids</taxon>
        <taxon>Malpighiales</taxon>
        <taxon>Euphorbiaceae</taxon>
        <taxon>Crotonoideae</taxon>
        <taxon>Manihoteae</taxon>
        <taxon>Manihot</taxon>
    </lineage>
</organism>
<dbReference type="EMBL" id="CM004390">
    <property type="protein sequence ID" value="OAY51753.1"/>
    <property type="molecule type" value="Genomic_DNA"/>
</dbReference>
<keyword evidence="6 11" id="KW-0560">Oxidoreductase</keyword>
<evidence type="ECO:0000313" key="13">
    <source>
        <dbReference type="Proteomes" id="UP000091857"/>
    </source>
</evidence>
<keyword evidence="9" id="KW-0472">Membrane</keyword>
<comment type="similarity">
    <text evidence="3 11">Belongs to the cytochrome P450 family.</text>
</comment>
<feature type="binding site" description="axial binding residue" evidence="10">
    <location>
        <position position="448"/>
    </location>
    <ligand>
        <name>heme</name>
        <dbReference type="ChEBI" id="CHEBI:30413"/>
    </ligand>
    <ligandPart>
        <name>Fe</name>
        <dbReference type="ChEBI" id="CHEBI:18248"/>
    </ligandPart>
</feature>
<evidence type="ECO:0000256" key="4">
    <source>
        <dbReference type="ARBA" id="ARBA00022617"/>
    </source>
</evidence>
<proteinExistence type="inferred from homology"/>
<dbReference type="Gramene" id="Manes.04G030000.1.v8.1">
    <property type="protein sequence ID" value="Manes.04G030000.1.v8.1.CDS"/>
    <property type="gene ID" value="Manes.04G030000.v8.1"/>
</dbReference>
<dbReference type="PRINTS" id="PR00385">
    <property type="entry name" value="P450"/>
</dbReference>
<evidence type="ECO:0000256" key="5">
    <source>
        <dbReference type="ARBA" id="ARBA00022723"/>
    </source>
</evidence>
<dbReference type="OrthoDB" id="1103324at2759"/>
<evidence type="ECO:0000256" key="2">
    <source>
        <dbReference type="ARBA" id="ARBA00004370"/>
    </source>
</evidence>
<evidence type="ECO:0000256" key="6">
    <source>
        <dbReference type="ARBA" id="ARBA00023002"/>
    </source>
</evidence>
<dbReference type="Gene3D" id="1.10.630.10">
    <property type="entry name" value="Cytochrome P450"/>
    <property type="match status" value="1"/>
</dbReference>
<keyword evidence="8 11" id="KW-0503">Monooxygenase</keyword>
<evidence type="ECO:0000256" key="3">
    <source>
        <dbReference type="ARBA" id="ARBA00010617"/>
    </source>
</evidence>
<keyword evidence="7 10" id="KW-0408">Iron</keyword>
<dbReference type="AlphaFoldDB" id="A0A2C9VZ53"/>
<dbReference type="PANTHER" id="PTHR47943:SF8">
    <property type="entry name" value="CYTOCHROME P450"/>
    <property type="match status" value="1"/>
</dbReference>
<evidence type="ECO:0008006" key="14">
    <source>
        <dbReference type="Google" id="ProtNLM"/>
    </source>
</evidence>
<dbReference type="InterPro" id="IPR002401">
    <property type="entry name" value="Cyt_P450_E_grp-I"/>
</dbReference>
<dbReference type="InterPro" id="IPR017972">
    <property type="entry name" value="Cyt_P450_CS"/>
</dbReference>
<evidence type="ECO:0000256" key="11">
    <source>
        <dbReference type="RuleBase" id="RU000461"/>
    </source>
</evidence>
<dbReference type="OMA" id="ERFSKCN"/>
<evidence type="ECO:0000256" key="7">
    <source>
        <dbReference type="ARBA" id="ARBA00023004"/>
    </source>
</evidence>
<keyword evidence="4 10" id="KW-0349">Heme</keyword>
<accession>A0A2C9VZ53</accession>
<keyword evidence="13" id="KW-1185">Reference proteome</keyword>
<dbReference type="InterPro" id="IPR036396">
    <property type="entry name" value="Cyt_P450_sf"/>
</dbReference>
<evidence type="ECO:0000256" key="10">
    <source>
        <dbReference type="PIRSR" id="PIRSR602401-1"/>
    </source>
</evidence>
<dbReference type="Proteomes" id="UP000091857">
    <property type="component" value="Chromosome 4"/>
</dbReference>